<feature type="compositionally biased region" description="Acidic residues" evidence="6">
    <location>
        <begin position="138"/>
        <end position="148"/>
    </location>
</feature>
<reference evidence="9" key="1">
    <citation type="submission" date="2021-02" db="EMBL/GenBank/DDBJ databases">
        <authorList>
            <person name="Nowell W R."/>
        </authorList>
    </citation>
    <scope>NUCLEOTIDE SEQUENCE</scope>
</reference>
<comment type="caution">
    <text evidence="9">The sequence shown here is derived from an EMBL/GenBank/DDBJ whole genome shotgun (WGS) entry which is preliminary data.</text>
</comment>
<evidence type="ECO:0000313" key="8">
    <source>
        <dbReference type="EMBL" id="CAF0742750.1"/>
    </source>
</evidence>
<dbReference type="GO" id="GO:0005634">
    <property type="term" value="C:nucleus"/>
    <property type="evidence" value="ECO:0007669"/>
    <property type="project" value="UniProtKB-SubCell"/>
</dbReference>
<feature type="region of interest" description="Disordered" evidence="6">
    <location>
        <begin position="229"/>
        <end position="254"/>
    </location>
</feature>
<dbReference type="InterPro" id="IPR009057">
    <property type="entry name" value="Homeodomain-like_sf"/>
</dbReference>
<evidence type="ECO:0000259" key="7">
    <source>
        <dbReference type="PROSITE" id="PS50071"/>
    </source>
</evidence>
<dbReference type="Proteomes" id="UP000682733">
    <property type="component" value="Unassembled WGS sequence"/>
</dbReference>
<dbReference type="PANTHER" id="PTHR24327:SF41">
    <property type="entry name" value="BRAIN-SPECIFIC HOMEOBOX PROTEIN"/>
    <property type="match status" value="1"/>
</dbReference>
<dbReference type="InterPro" id="IPR050460">
    <property type="entry name" value="Distal-less_Homeobox_TF"/>
</dbReference>
<dbReference type="PROSITE" id="PS50071">
    <property type="entry name" value="HOMEOBOX_2"/>
    <property type="match status" value="1"/>
</dbReference>
<comment type="subcellular location">
    <subcellularLocation>
        <location evidence="4 5">Nucleus</location>
    </subcellularLocation>
</comment>
<organism evidence="9 12">
    <name type="scientific">Didymodactylos carnosus</name>
    <dbReference type="NCBI Taxonomy" id="1234261"/>
    <lineage>
        <taxon>Eukaryota</taxon>
        <taxon>Metazoa</taxon>
        <taxon>Spiralia</taxon>
        <taxon>Gnathifera</taxon>
        <taxon>Rotifera</taxon>
        <taxon>Eurotatoria</taxon>
        <taxon>Bdelloidea</taxon>
        <taxon>Philodinida</taxon>
        <taxon>Philodinidae</taxon>
        <taxon>Didymodactylos</taxon>
    </lineage>
</organism>
<dbReference type="InterPro" id="IPR017970">
    <property type="entry name" value="Homeobox_CS"/>
</dbReference>
<feature type="DNA-binding region" description="Homeobox" evidence="4">
    <location>
        <begin position="171"/>
        <end position="230"/>
    </location>
</feature>
<feature type="compositionally biased region" description="Low complexity" evidence="6">
    <location>
        <begin position="239"/>
        <end position="252"/>
    </location>
</feature>
<accession>A0A814GC60</accession>
<evidence type="ECO:0000256" key="6">
    <source>
        <dbReference type="SAM" id="MobiDB-lite"/>
    </source>
</evidence>
<dbReference type="GO" id="GO:0000981">
    <property type="term" value="F:DNA-binding transcription factor activity, RNA polymerase II-specific"/>
    <property type="evidence" value="ECO:0007669"/>
    <property type="project" value="InterPro"/>
</dbReference>
<dbReference type="SUPFAM" id="SSF46689">
    <property type="entry name" value="Homeodomain-like"/>
    <property type="match status" value="1"/>
</dbReference>
<dbReference type="AlphaFoldDB" id="A0A814GC60"/>
<dbReference type="EMBL" id="CAJOBC010003087">
    <property type="protein sequence ID" value="CAF3766455.1"/>
    <property type="molecule type" value="Genomic_DNA"/>
</dbReference>
<keyword evidence="12" id="KW-1185">Reference proteome</keyword>
<gene>
    <name evidence="9" type="ORF">GPM918_LOCUS13444</name>
    <name evidence="8" type="ORF">OVA965_LOCUS1542</name>
    <name evidence="11" type="ORF">SRO942_LOCUS13440</name>
    <name evidence="10" type="ORF">TMI583_LOCUS1542</name>
</gene>
<evidence type="ECO:0000256" key="3">
    <source>
        <dbReference type="ARBA" id="ARBA00023242"/>
    </source>
</evidence>
<name>A0A814GC60_9BILA</name>
<evidence type="ECO:0000313" key="10">
    <source>
        <dbReference type="EMBL" id="CAF3520414.1"/>
    </source>
</evidence>
<evidence type="ECO:0000313" key="9">
    <source>
        <dbReference type="EMBL" id="CAF0994845.1"/>
    </source>
</evidence>
<dbReference type="EMBL" id="CAJNOK010000289">
    <property type="protein sequence ID" value="CAF0742750.1"/>
    <property type="molecule type" value="Genomic_DNA"/>
</dbReference>
<keyword evidence="2 4" id="KW-0371">Homeobox</keyword>
<dbReference type="CDD" id="cd00086">
    <property type="entry name" value="homeodomain"/>
    <property type="match status" value="1"/>
</dbReference>
<protein>
    <recommendedName>
        <fullName evidence="7">Homeobox domain-containing protein</fullName>
    </recommendedName>
</protein>
<keyword evidence="3 4" id="KW-0539">Nucleus</keyword>
<dbReference type="EMBL" id="CAJOBA010000289">
    <property type="protein sequence ID" value="CAF3520414.1"/>
    <property type="molecule type" value="Genomic_DNA"/>
</dbReference>
<evidence type="ECO:0000256" key="4">
    <source>
        <dbReference type="PROSITE-ProRule" id="PRU00108"/>
    </source>
</evidence>
<feature type="compositionally biased region" description="Basic residues" evidence="6">
    <location>
        <begin position="229"/>
        <end position="238"/>
    </location>
</feature>
<evidence type="ECO:0000256" key="5">
    <source>
        <dbReference type="RuleBase" id="RU000682"/>
    </source>
</evidence>
<dbReference type="PANTHER" id="PTHR24327">
    <property type="entry name" value="HOMEOBOX PROTEIN"/>
    <property type="match status" value="1"/>
</dbReference>
<dbReference type="InterPro" id="IPR001356">
    <property type="entry name" value="HD"/>
</dbReference>
<proteinExistence type="predicted"/>
<feature type="compositionally biased region" description="Basic and acidic residues" evidence="6">
    <location>
        <begin position="17"/>
        <end position="26"/>
    </location>
</feature>
<evidence type="ECO:0000256" key="1">
    <source>
        <dbReference type="ARBA" id="ARBA00023125"/>
    </source>
</evidence>
<keyword evidence="1 4" id="KW-0238">DNA-binding</keyword>
<evidence type="ECO:0000313" key="11">
    <source>
        <dbReference type="EMBL" id="CAF3766455.1"/>
    </source>
</evidence>
<feature type="domain" description="Homeobox" evidence="7">
    <location>
        <begin position="169"/>
        <end position="229"/>
    </location>
</feature>
<sequence length="268" mass="30439">MEDCEDYDTSRSNTPELDNKTFDDNRQNNNNNKSILNPFSHFSPYSPLSVLSLCNSPLFLTPSPAPSKSTFNLFNRSIPSSISISTLEQTKSSNRVNFRSIAELATSSSTPNSNSHEDSGYNSILTTSENQKMSSSIDNDDSCDESQDENAQVSVEKKVDSSLAKTDMNGKKKNRTQFTDNQKWALDRFYATQSYPDPSQMELLSRQLSLEEKVIRVWFQNKRSRDKTRLPRFSHHSHTQTTTPMNSTPTRTIAPSSWPFAYNPPLFY</sequence>
<dbReference type="Proteomes" id="UP000681722">
    <property type="component" value="Unassembled WGS sequence"/>
</dbReference>
<dbReference type="OrthoDB" id="6159439at2759"/>
<dbReference type="PROSITE" id="PS00027">
    <property type="entry name" value="HOMEOBOX_1"/>
    <property type="match status" value="1"/>
</dbReference>
<dbReference type="Gene3D" id="1.10.10.60">
    <property type="entry name" value="Homeodomain-like"/>
    <property type="match status" value="1"/>
</dbReference>
<evidence type="ECO:0000313" key="12">
    <source>
        <dbReference type="Proteomes" id="UP000663829"/>
    </source>
</evidence>
<dbReference type="GO" id="GO:0000978">
    <property type="term" value="F:RNA polymerase II cis-regulatory region sequence-specific DNA binding"/>
    <property type="evidence" value="ECO:0007669"/>
    <property type="project" value="TreeGrafter"/>
</dbReference>
<dbReference type="Pfam" id="PF00046">
    <property type="entry name" value="Homeodomain"/>
    <property type="match status" value="1"/>
</dbReference>
<feature type="region of interest" description="Disordered" evidence="6">
    <location>
        <begin position="129"/>
        <end position="176"/>
    </location>
</feature>
<dbReference type="SMART" id="SM00389">
    <property type="entry name" value="HOX"/>
    <property type="match status" value="1"/>
</dbReference>
<feature type="region of interest" description="Disordered" evidence="6">
    <location>
        <begin position="1"/>
        <end position="35"/>
    </location>
</feature>
<evidence type="ECO:0000256" key="2">
    <source>
        <dbReference type="ARBA" id="ARBA00023155"/>
    </source>
</evidence>
<dbReference type="Proteomes" id="UP000663829">
    <property type="component" value="Unassembled WGS sequence"/>
</dbReference>
<dbReference type="Proteomes" id="UP000677228">
    <property type="component" value="Unassembled WGS sequence"/>
</dbReference>
<dbReference type="EMBL" id="CAJNOQ010003089">
    <property type="protein sequence ID" value="CAF0994845.1"/>
    <property type="molecule type" value="Genomic_DNA"/>
</dbReference>